<evidence type="ECO:0000256" key="5">
    <source>
        <dbReference type="ARBA" id="ARBA00023128"/>
    </source>
</evidence>
<keyword evidence="6" id="KW-0472">Membrane</keyword>
<evidence type="ECO:0000256" key="4">
    <source>
        <dbReference type="ARBA" id="ARBA00022989"/>
    </source>
</evidence>
<feature type="domain" description="Letm1 RBD" evidence="9">
    <location>
        <begin position="213"/>
        <end position="373"/>
    </location>
</feature>
<dbReference type="OrthoDB" id="73691at2759"/>
<evidence type="ECO:0000256" key="3">
    <source>
        <dbReference type="ARBA" id="ARBA00022792"/>
    </source>
</evidence>
<evidence type="ECO:0000256" key="7">
    <source>
        <dbReference type="PROSITE-ProRule" id="PRU01094"/>
    </source>
</evidence>
<dbReference type="InterPro" id="IPR033122">
    <property type="entry name" value="LETM1-like_RBD"/>
</dbReference>
<comment type="subcellular location">
    <subcellularLocation>
        <location evidence="1">Mitochondrion inner membrane</location>
        <topology evidence="1">Single-pass membrane protein</topology>
    </subcellularLocation>
</comment>
<keyword evidence="4" id="KW-1133">Transmembrane helix</keyword>
<dbReference type="PROSITE" id="PS51758">
    <property type="entry name" value="LETM1_RBD"/>
    <property type="match status" value="1"/>
</dbReference>
<dbReference type="PANTHER" id="PTHR14009">
    <property type="entry name" value="LEUCINE ZIPPER-EF-HAND CONTAINING TRANSMEMBRANE PROTEIN"/>
    <property type="match status" value="1"/>
</dbReference>
<feature type="region of interest" description="Disordered" evidence="8">
    <location>
        <begin position="1"/>
        <end position="50"/>
    </location>
</feature>
<organism evidence="10 11">
    <name type="scientific">Paraphaeosphaeria minitans</name>
    <dbReference type="NCBI Taxonomy" id="565426"/>
    <lineage>
        <taxon>Eukaryota</taxon>
        <taxon>Fungi</taxon>
        <taxon>Dikarya</taxon>
        <taxon>Ascomycota</taxon>
        <taxon>Pezizomycotina</taxon>
        <taxon>Dothideomycetes</taxon>
        <taxon>Pleosporomycetidae</taxon>
        <taxon>Pleosporales</taxon>
        <taxon>Massarineae</taxon>
        <taxon>Didymosphaeriaceae</taxon>
        <taxon>Paraphaeosphaeria</taxon>
    </lineage>
</organism>
<keyword evidence="11" id="KW-1185">Reference proteome</keyword>
<feature type="compositionally biased region" description="Low complexity" evidence="8">
    <location>
        <begin position="70"/>
        <end position="81"/>
    </location>
</feature>
<evidence type="ECO:0000313" key="11">
    <source>
        <dbReference type="Proteomes" id="UP000756921"/>
    </source>
</evidence>
<reference evidence="10" key="1">
    <citation type="journal article" date="2020" name="Mol. Plant Microbe Interact.">
        <title>Genome Sequence of the Biocontrol Agent Coniothyrium minitans strain Conio (IMI 134523).</title>
        <authorList>
            <person name="Patel D."/>
            <person name="Shittu T.A."/>
            <person name="Baroncelli R."/>
            <person name="Muthumeenakshi S."/>
            <person name="Osborne T.H."/>
            <person name="Janganan T.K."/>
            <person name="Sreenivasaprasad S."/>
        </authorList>
    </citation>
    <scope>NUCLEOTIDE SEQUENCE</scope>
    <source>
        <strain evidence="10">Conio</strain>
    </source>
</reference>
<keyword evidence="5 7" id="KW-0496">Mitochondrion</keyword>
<proteinExistence type="predicted"/>
<accession>A0A9P6GA85</accession>
<feature type="compositionally biased region" description="Polar residues" evidence="8">
    <location>
        <begin position="82"/>
        <end position="92"/>
    </location>
</feature>
<keyword evidence="3" id="KW-0999">Mitochondrion inner membrane</keyword>
<evidence type="ECO:0000256" key="1">
    <source>
        <dbReference type="ARBA" id="ARBA00004434"/>
    </source>
</evidence>
<dbReference type="GO" id="GO:0043022">
    <property type="term" value="F:ribosome binding"/>
    <property type="evidence" value="ECO:0007669"/>
    <property type="project" value="InterPro"/>
</dbReference>
<protein>
    <recommendedName>
        <fullName evidence="9">Letm1 RBD domain-containing protein</fullName>
    </recommendedName>
</protein>
<dbReference type="Proteomes" id="UP000756921">
    <property type="component" value="Unassembled WGS sequence"/>
</dbReference>
<dbReference type="AlphaFoldDB" id="A0A9P6GA85"/>
<evidence type="ECO:0000256" key="8">
    <source>
        <dbReference type="SAM" id="MobiDB-lite"/>
    </source>
</evidence>
<dbReference type="EMBL" id="WJXW01000012">
    <property type="protein sequence ID" value="KAF9731280.1"/>
    <property type="molecule type" value="Genomic_DNA"/>
</dbReference>
<dbReference type="PANTHER" id="PTHR14009:SF1">
    <property type="entry name" value="MITOCHONDRIAL PROTON_CALCIUM EXCHANGER PROTEIN"/>
    <property type="match status" value="1"/>
</dbReference>
<feature type="compositionally biased region" description="Polar residues" evidence="8">
    <location>
        <begin position="32"/>
        <end position="50"/>
    </location>
</feature>
<comment type="caution">
    <text evidence="10">The sequence shown here is derived from an EMBL/GenBank/DDBJ whole genome shotgun (WGS) entry which is preliminary data.</text>
</comment>
<dbReference type="GO" id="GO:0005743">
    <property type="term" value="C:mitochondrial inner membrane"/>
    <property type="evidence" value="ECO:0007669"/>
    <property type="project" value="UniProtKB-SubCell"/>
</dbReference>
<dbReference type="InterPro" id="IPR044202">
    <property type="entry name" value="LETM1/MDM38-like"/>
</dbReference>
<name>A0A9P6GA85_9PLEO</name>
<dbReference type="GO" id="GO:0030003">
    <property type="term" value="P:intracellular monoatomic cation homeostasis"/>
    <property type="evidence" value="ECO:0007669"/>
    <property type="project" value="TreeGrafter"/>
</dbReference>
<dbReference type="Pfam" id="PF07766">
    <property type="entry name" value="LETM1_RBD"/>
    <property type="match status" value="1"/>
</dbReference>
<evidence type="ECO:0000313" key="10">
    <source>
        <dbReference type="EMBL" id="KAF9731280.1"/>
    </source>
</evidence>
<gene>
    <name evidence="10" type="ORF">PMIN01_10297</name>
</gene>
<evidence type="ECO:0000256" key="6">
    <source>
        <dbReference type="ARBA" id="ARBA00023136"/>
    </source>
</evidence>
<sequence>MKPRSILQFSSATPRRYRPAFPSQCRRPHSYACTTRPSNEPQYHSQPGHTSIHTASVLRAPIRFASPVAAAGPAAGKPSKSTKIAVSPKTTPFTAPVPQVRAKLNPPPETYAPDLHLPPRGPEAYVKYLYRCGRSYITFYKQGISNVRATLKVAKALRTKASAQTRDKEKWHTVLTRSEWQVVNRSGNDRLRLPAFAALLVVFGEWLPLLVVYLTPVVPEPCRIPSQLERSMKSMEKRRQERERRLAIDAARLVARDRRPGVTTPRLIRPQTVGLEALDKADLYTLLSLDVRFGVQPRVWDWLFLTPPKALLRWGLKRRIGYLQKDDEAIRRDGGFQALEAREVERACVERGIRVLGRKEAELRKELAGWFER</sequence>
<evidence type="ECO:0000256" key="2">
    <source>
        <dbReference type="ARBA" id="ARBA00022692"/>
    </source>
</evidence>
<feature type="region of interest" description="Disordered" evidence="8">
    <location>
        <begin position="70"/>
        <end position="92"/>
    </location>
</feature>
<evidence type="ECO:0000259" key="9">
    <source>
        <dbReference type="PROSITE" id="PS51758"/>
    </source>
</evidence>
<keyword evidence="2" id="KW-0812">Transmembrane</keyword>